<dbReference type="SUPFAM" id="SSF52096">
    <property type="entry name" value="ClpP/crotonase"/>
    <property type="match status" value="1"/>
</dbReference>
<feature type="chain" id="PRO_5030023133" evidence="1">
    <location>
        <begin position="21"/>
        <end position="490"/>
    </location>
</feature>
<gene>
    <name evidence="3" type="ORF">SAMN05421788_112148</name>
</gene>
<dbReference type="STRING" id="477680.SAMN05421788_112148"/>
<reference evidence="4" key="1">
    <citation type="submission" date="2017-01" db="EMBL/GenBank/DDBJ databases">
        <authorList>
            <person name="Varghese N."/>
            <person name="Submissions S."/>
        </authorList>
    </citation>
    <scope>NUCLEOTIDE SEQUENCE [LARGE SCALE GENOMIC DNA]</scope>
    <source>
        <strain evidence="4">DSM 21054</strain>
    </source>
</reference>
<dbReference type="InterPro" id="IPR005151">
    <property type="entry name" value="Tail-specific_protease"/>
</dbReference>
<dbReference type="AlphaFoldDB" id="A0A173MLI7"/>
<proteinExistence type="predicted"/>
<accession>A0A173MLI7</accession>
<dbReference type="RefSeq" id="WP_076382212.1">
    <property type="nucleotide sequence ID" value="NZ_AP017422.1"/>
</dbReference>
<dbReference type="OrthoDB" id="5480566at2"/>
<evidence type="ECO:0000313" key="4">
    <source>
        <dbReference type="Proteomes" id="UP000186917"/>
    </source>
</evidence>
<keyword evidence="4" id="KW-1185">Reference proteome</keyword>
<keyword evidence="1" id="KW-0732">Signal</keyword>
<dbReference type="KEGG" id="fln:FLA_4376"/>
<dbReference type="PANTHER" id="PTHR32060:SF30">
    <property type="entry name" value="CARBOXY-TERMINAL PROCESSING PROTEASE CTPA"/>
    <property type="match status" value="1"/>
</dbReference>
<dbReference type="Proteomes" id="UP000186917">
    <property type="component" value="Unassembled WGS sequence"/>
</dbReference>
<dbReference type="GO" id="GO:0004175">
    <property type="term" value="F:endopeptidase activity"/>
    <property type="evidence" value="ECO:0007669"/>
    <property type="project" value="TreeGrafter"/>
</dbReference>
<dbReference type="GO" id="GO:0030288">
    <property type="term" value="C:outer membrane-bounded periplasmic space"/>
    <property type="evidence" value="ECO:0007669"/>
    <property type="project" value="TreeGrafter"/>
</dbReference>
<dbReference type="Pfam" id="PF03572">
    <property type="entry name" value="Peptidase_S41"/>
    <property type="match status" value="1"/>
</dbReference>
<sequence>MRTIALFTSLLLFAHSITQAQAFSLSSLLEPAGMKGDFRYLRTRVEQTYPALYVHQSRERMQWIFDSLENTLQQPLPFGEFYKKIAFLIAELRCEHTYCSTGAGYNQLVKQFAFLPLQLFLAGDKPFVMVNFSADTTIFPGDEIISINGRSVDSICRELYRYMPSDGFMEVSKTYALSSMAFGIAYNMFIEQPRSYTVVVKNKKGKLLQRQFTDHLSIDEFSNIALKNPANKVIWDAEKRAKALNSKDWRLEILQPKTALLVIRTFSADKHDFKRAMDGYFKTIRENQIEHLIIDLGWNGGGEEELSAYAMSYLIDTPTRFMDAEYLITDADSVLASSNVPDEIRKNKYAYIEPLKNGRSYARISEYARELEVMQPKPNGYHGKVYVLVNGVTSSAASTFAAVAQSNNRAVIIGQETAGSFLGGGTVLGLDLTLPYSKIATHTSIVYQEFSTHGRDGNRGVVPDKVYKPTFEDMTGSYENWKKKLLQMVL</sequence>
<organism evidence="3 4">
    <name type="scientific">Filimonas lacunae</name>
    <dbReference type="NCBI Taxonomy" id="477680"/>
    <lineage>
        <taxon>Bacteria</taxon>
        <taxon>Pseudomonadati</taxon>
        <taxon>Bacteroidota</taxon>
        <taxon>Chitinophagia</taxon>
        <taxon>Chitinophagales</taxon>
        <taxon>Chitinophagaceae</taxon>
        <taxon>Filimonas</taxon>
    </lineage>
</organism>
<evidence type="ECO:0000256" key="1">
    <source>
        <dbReference type="SAM" id="SignalP"/>
    </source>
</evidence>
<dbReference type="InterPro" id="IPR029045">
    <property type="entry name" value="ClpP/crotonase-like_dom_sf"/>
</dbReference>
<feature type="domain" description="Tail specific protease" evidence="2">
    <location>
        <begin position="257"/>
        <end position="423"/>
    </location>
</feature>
<evidence type="ECO:0000259" key="2">
    <source>
        <dbReference type="Pfam" id="PF03572"/>
    </source>
</evidence>
<dbReference type="EMBL" id="FTOR01000012">
    <property type="protein sequence ID" value="SIT33417.1"/>
    <property type="molecule type" value="Genomic_DNA"/>
</dbReference>
<name>A0A173MLI7_9BACT</name>
<feature type="signal peptide" evidence="1">
    <location>
        <begin position="1"/>
        <end position="20"/>
    </location>
</feature>
<dbReference type="GO" id="GO:0007165">
    <property type="term" value="P:signal transduction"/>
    <property type="evidence" value="ECO:0007669"/>
    <property type="project" value="TreeGrafter"/>
</dbReference>
<dbReference type="PANTHER" id="PTHR32060">
    <property type="entry name" value="TAIL-SPECIFIC PROTEASE"/>
    <property type="match status" value="1"/>
</dbReference>
<dbReference type="GO" id="GO:0008236">
    <property type="term" value="F:serine-type peptidase activity"/>
    <property type="evidence" value="ECO:0007669"/>
    <property type="project" value="InterPro"/>
</dbReference>
<protein>
    <submittedName>
        <fullName evidence="3">Peptidase family S41</fullName>
    </submittedName>
</protein>
<dbReference type="Gene3D" id="3.90.226.10">
    <property type="entry name" value="2-enoyl-CoA Hydratase, Chain A, domain 1"/>
    <property type="match status" value="1"/>
</dbReference>
<dbReference type="GO" id="GO:0006508">
    <property type="term" value="P:proteolysis"/>
    <property type="evidence" value="ECO:0007669"/>
    <property type="project" value="InterPro"/>
</dbReference>
<evidence type="ECO:0000313" key="3">
    <source>
        <dbReference type="EMBL" id="SIT33417.1"/>
    </source>
</evidence>